<dbReference type="FunFam" id="3.40.50.12780:FF:000012">
    <property type="entry name" value="Non-ribosomal peptide synthetase"/>
    <property type="match status" value="1"/>
</dbReference>
<dbReference type="SUPFAM" id="SSF47336">
    <property type="entry name" value="ACP-like"/>
    <property type="match status" value="2"/>
</dbReference>
<dbReference type="InterPro" id="IPR045851">
    <property type="entry name" value="AMP-bd_C_sf"/>
</dbReference>
<proteinExistence type="inferred from homology"/>
<dbReference type="Pfam" id="PF00550">
    <property type="entry name" value="PP-binding"/>
    <property type="match status" value="2"/>
</dbReference>
<dbReference type="SUPFAM" id="SSF56801">
    <property type="entry name" value="Acetyl-CoA synthetase-like"/>
    <property type="match status" value="2"/>
</dbReference>
<dbReference type="OrthoDB" id="9778383at2"/>
<dbReference type="CDD" id="cd05931">
    <property type="entry name" value="FAAL"/>
    <property type="match status" value="1"/>
</dbReference>
<dbReference type="Pfam" id="PF00668">
    <property type="entry name" value="Condensation"/>
    <property type="match status" value="1"/>
</dbReference>
<dbReference type="GO" id="GO:0006631">
    <property type="term" value="P:fatty acid metabolic process"/>
    <property type="evidence" value="ECO:0007669"/>
    <property type="project" value="UniProtKB-KW"/>
</dbReference>
<accession>A0A5C5YQT6</accession>
<dbReference type="GO" id="GO:0072330">
    <property type="term" value="P:monocarboxylic acid biosynthetic process"/>
    <property type="evidence" value="ECO:0007669"/>
    <property type="project" value="UniProtKB-ARBA"/>
</dbReference>
<dbReference type="GO" id="GO:0008610">
    <property type="term" value="P:lipid biosynthetic process"/>
    <property type="evidence" value="ECO:0007669"/>
    <property type="project" value="InterPro"/>
</dbReference>
<dbReference type="Gene3D" id="3.30.559.30">
    <property type="entry name" value="Nonribosomal peptide synthetase, condensation domain"/>
    <property type="match status" value="1"/>
</dbReference>
<sequence length="1753" mass="189405">MNPGSAIQNPAVRAPQGATHWGLSTLVEVAQWRAQNQAKESAYTFLSGDAEQPATFSYGGLERRARAIAAELQQRGPVGQRVLVVLEPGLDYIATLFGCFFAGAVAVPVYPPDPFRIARTLPRLQAIFKNAECQLLVSSRQWVGSETSLLRQTCPAGAIAIEDLADDAADAWRPFNPAASDLALLQYTSGTTGSPRGVAITYANLQYNLRAMEQLLDVPDAVATFWLPPYHDLGLIGGVFLPLFAGRRTVLMSPLDFVRRPVSWLQTISEYGATTSAAPNFGYELCARKIADEDCEGLDLSSWQVAVSGAEPVRSETLDRFCERFEPYGFRREAFVPAYGMAETTLMVSVGPLTKPPLEREYKARDMAESAVVPRNGKAEPIRRLVGCGPPGPEIDLRIVDPQTRRPTDGVGEIWVRSPGVAAGYWRNPEQTSTAFDAVLSTGEQGFLRTGDLGFLDAGELFVVGRRKETVILGGRNYYPQDIELAIQQRHEAFKADGGAVASLDLEGEERLVVFHEVQRPKRQDLPALCDIVRSVVLEETLQEPHAVVLLPVGELPKTSSGKTRRSQCWPEYESRILTAVYAWEAGQGDKQESVAVTSNAPPATPTESWLSELWQELLDVESVSREDSFFALGGQSLQIIQLLQDVAAKTGKTIAASELFAHSTLAGFAAVVDQASENAARGFQKASPAFLAQPQPLTEPQQRMWMLEQLGLPGGANVPMVLELNGPLDRERLAAALGELVERRQMLRTSFTTVDGEPRQTLHTTAELLLEEIAPPAQPPAIPVDWASNLDFVWRPFELDAAPLARAGVAPLAPDRHLLVLVMHHLICDGVAFEPLTQELAALYSGGDLPAGRFDYWDYLANQDRPSPSGGNAEYWAGRLADAPSAINLPLVTGQAATDPRSIERHTLSLSAEQTAAVTRLATRCSATPFAVYLSALQVLLGRFSGDNEVVVGVAQAGRDAAEARDTLGCFMHAAPILARVGGDQTYDEFLAELRDNVLADLAHAGVPWEQILAAANADRVPGRMPLTQVFFLFESPLSSRPDFDGARIVNAATDYRGLGVYDLTVVVDASGRGADVRLLYDPQLLPSEFVERLAEGYRQLLDSVCAAPAATLSRLEVVSPEQRRKLITAGKGRTDDAPAEHLLASFARHAAYSPAAVAVECSGDAQTYGQLSTRADEITAGLAALGVRRGDRVGLLLTRGVDTLATMLGVWKVGAAYVPLDPSYPPARLGRMVEDCTPALLIADHELAADAPGGAGKVVTLPELLAAGAGKPALRREPQAADAAYVIYTSGSTGNPKGVVVPHRAVANFVRSFGRDLSIVPADRVLAATTISFDISVLELFLPLAAGATVVLADSATVGDGGRLGRLINDANVTLVQGTPSTYRMLLATGWRPTSRQRLLAGGEELTPDLARELAADAGRLWNVYGPTETTIWSTIDEIADVGERVSIGRPIDNTQCYLLDSRQRLVPPGGWGELAIGGAGLADGYYEQEELTAARFPTIELNGGPTRVYLTGDLVRWRSDGRLEFGGRADTQVKVRGHRIELGEIERNLCEHPGVAEAAVVTVDDPLGAALAAYFVDAGGSELSPAELRRWLAESLPEYMLPSAFVSIDEALPRNGSGKLDRKRLPKPEGCLLARSAERVAPSTPLEERLAGWWREVLRLEEVGVHENFFELGGHSLSVMQLTVRIHEHLGVELDLREVYRLPTIAHWAELILAQQVVDADLTEPELLAQIEAMSDEEAVAFLEGLGTGD</sequence>
<dbReference type="GO" id="GO:0005829">
    <property type="term" value="C:cytosol"/>
    <property type="evidence" value="ECO:0007669"/>
    <property type="project" value="TreeGrafter"/>
</dbReference>
<keyword evidence="3" id="KW-0596">Phosphopantetheine</keyword>
<dbReference type="EMBL" id="SJPO01000005">
    <property type="protein sequence ID" value="TWT77110.1"/>
    <property type="molecule type" value="Genomic_DNA"/>
</dbReference>
<dbReference type="InterPro" id="IPR023213">
    <property type="entry name" value="CAT-like_dom_sf"/>
</dbReference>
<dbReference type="Gene3D" id="3.30.300.30">
    <property type="match status" value="2"/>
</dbReference>
<dbReference type="Proteomes" id="UP000318478">
    <property type="component" value="Unassembled WGS sequence"/>
</dbReference>
<dbReference type="GO" id="GO:0071766">
    <property type="term" value="P:Actinobacterium-type cell wall biogenesis"/>
    <property type="evidence" value="ECO:0007669"/>
    <property type="project" value="UniProtKB-ARBA"/>
</dbReference>
<dbReference type="InterPro" id="IPR001242">
    <property type="entry name" value="Condensation_dom"/>
</dbReference>
<dbReference type="Pfam" id="PF13193">
    <property type="entry name" value="AMP-binding_C"/>
    <property type="match status" value="1"/>
</dbReference>
<feature type="domain" description="Carrier" evidence="7">
    <location>
        <begin position="602"/>
        <end position="677"/>
    </location>
</feature>
<reference evidence="8 9" key="1">
    <citation type="submission" date="2019-02" db="EMBL/GenBank/DDBJ databases">
        <title>Deep-cultivation of Planctomycetes and their phenomic and genomic characterization uncovers novel biology.</title>
        <authorList>
            <person name="Wiegand S."/>
            <person name="Jogler M."/>
            <person name="Boedeker C."/>
            <person name="Pinto D."/>
            <person name="Vollmers J."/>
            <person name="Rivas-Marin E."/>
            <person name="Kohn T."/>
            <person name="Peeters S.H."/>
            <person name="Heuer A."/>
            <person name="Rast P."/>
            <person name="Oberbeckmann S."/>
            <person name="Bunk B."/>
            <person name="Jeske O."/>
            <person name="Meyerdierks A."/>
            <person name="Storesund J.E."/>
            <person name="Kallscheuer N."/>
            <person name="Luecker S."/>
            <person name="Lage O.M."/>
            <person name="Pohl T."/>
            <person name="Merkel B.J."/>
            <person name="Hornburger P."/>
            <person name="Mueller R.-W."/>
            <person name="Bruemmer F."/>
            <person name="Labrenz M."/>
            <person name="Spormann A.M."/>
            <person name="Op Den Camp H."/>
            <person name="Overmann J."/>
            <person name="Amann R."/>
            <person name="Jetten M.S.M."/>
            <person name="Mascher T."/>
            <person name="Medema M.H."/>
            <person name="Devos D.P."/>
            <person name="Kaster A.-K."/>
            <person name="Ovreas L."/>
            <person name="Rohde M."/>
            <person name="Galperin M.Y."/>
            <person name="Jogler C."/>
        </authorList>
    </citation>
    <scope>NUCLEOTIDE SEQUENCE [LARGE SCALE GENOMIC DNA]</scope>
    <source>
        <strain evidence="8 9">Pla123a</strain>
    </source>
</reference>
<dbReference type="InterPro" id="IPR009081">
    <property type="entry name" value="PP-bd_ACP"/>
</dbReference>
<dbReference type="InterPro" id="IPR010071">
    <property type="entry name" value="AA_adenyl_dom"/>
</dbReference>
<dbReference type="GO" id="GO:0031177">
    <property type="term" value="F:phosphopantetheine binding"/>
    <property type="evidence" value="ECO:0007669"/>
    <property type="project" value="InterPro"/>
</dbReference>
<gene>
    <name evidence="8" type="primary">srfAA</name>
    <name evidence="8" type="ORF">Pla123a_25400</name>
</gene>
<dbReference type="InterPro" id="IPR020845">
    <property type="entry name" value="AMP-binding_CS"/>
</dbReference>
<organism evidence="8 9">
    <name type="scientific">Posidoniimonas polymericola</name>
    <dbReference type="NCBI Taxonomy" id="2528002"/>
    <lineage>
        <taxon>Bacteria</taxon>
        <taxon>Pseudomonadati</taxon>
        <taxon>Planctomycetota</taxon>
        <taxon>Planctomycetia</taxon>
        <taxon>Pirellulales</taxon>
        <taxon>Lacipirellulaceae</taxon>
        <taxon>Posidoniimonas</taxon>
    </lineage>
</organism>
<dbReference type="PANTHER" id="PTHR45527:SF1">
    <property type="entry name" value="FATTY ACID SYNTHASE"/>
    <property type="match status" value="1"/>
</dbReference>
<feature type="domain" description="Carrier" evidence="7">
    <location>
        <begin position="1644"/>
        <end position="1719"/>
    </location>
</feature>
<evidence type="ECO:0000256" key="1">
    <source>
        <dbReference type="ARBA" id="ARBA00001957"/>
    </source>
</evidence>
<name>A0A5C5YQT6_9BACT</name>
<dbReference type="Gene3D" id="3.40.50.12780">
    <property type="entry name" value="N-terminal domain of ligase-like"/>
    <property type="match status" value="1"/>
</dbReference>
<dbReference type="Gene3D" id="3.40.50.980">
    <property type="match status" value="2"/>
</dbReference>
<comment type="similarity">
    <text evidence="2">Belongs to the ATP-dependent AMP-binding enzyme family.</text>
</comment>
<dbReference type="FunFam" id="3.40.50.980:FF:000001">
    <property type="entry name" value="Non-ribosomal peptide synthetase"/>
    <property type="match status" value="1"/>
</dbReference>
<evidence type="ECO:0000313" key="8">
    <source>
        <dbReference type="EMBL" id="TWT77110.1"/>
    </source>
</evidence>
<evidence type="ECO:0000256" key="5">
    <source>
        <dbReference type="ARBA" id="ARBA00022832"/>
    </source>
</evidence>
<dbReference type="InterPro" id="IPR000873">
    <property type="entry name" value="AMP-dep_synth/lig_dom"/>
</dbReference>
<dbReference type="GO" id="GO:0009366">
    <property type="term" value="C:enterobactin synthetase complex"/>
    <property type="evidence" value="ECO:0007669"/>
    <property type="project" value="TreeGrafter"/>
</dbReference>
<dbReference type="GO" id="GO:0047527">
    <property type="term" value="F:2,3-dihydroxybenzoate-serine ligase activity"/>
    <property type="evidence" value="ECO:0007669"/>
    <property type="project" value="TreeGrafter"/>
</dbReference>
<dbReference type="SMART" id="SM00823">
    <property type="entry name" value="PKS_PP"/>
    <property type="match status" value="2"/>
</dbReference>
<dbReference type="InterPro" id="IPR036736">
    <property type="entry name" value="ACP-like_sf"/>
</dbReference>
<dbReference type="InterPro" id="IPR020806">
    <property type="entry name" value="PKS_PP-bd"/>
</dbReference>
<dbReference type="FunFam" id="3.40.50.12780:FF:000013">
    <property type="entry name" value="Long-chain-fatty-acid--AMP ligase FadD32"/>
    <property type="match status" value="1"/>
</dbReference>
<dbReference type="InterPro" id="IPR042099">
    <property type="entry name" value="ANL_N_sf"/>
</dbReference>
<dbReference type="Gene3D" id="1.10.1200.10">
    <property type="entry name" value="ACP-like"/>
    <property type="match status" value="2"/>
</dbReference>
<dbReference type="PROSITE" id="PS00455">
    <property type="entry name" value="AMP_BINDING"/>
    <property type="match status" value="2"/>
</dbReference>
<comment type="cofactor">
    <cofactor evidence="1">
        <name>pantetheine 4'-phosphate</name>
        <dbReference type="ChEBI" id="CHEBI:47942"/>
    </cofactor>
</comment>
<dbReference type="GO" id="GO:0043041">
    <property type="term" value="P:amino acid activation for nonribosomal peptide biosynthetic process"/>
    <property type="evidence" value="ECO:0007669"/>
    <property type="project" value="TreeGrafter"/>
</dbReference>
<dbReference type="NCBIfam" id="TIGR01733">
    <property type="entry name" value="AA-adenyl-dom"/>
    <property type="match status" value="1"/>
</dbReference>
<dbReference type="InterPro" id="IPR040097">
    <property type="entry name" value="FAAL/FAAC"/>
</dbReference>
<comment type="caution">
    <text evidence="8">The sequence shown here is derived from an EMBL/GenBank/DDBJ whole genome shotgun (WGS) entry which is preliminary data.</text>
</comment>
<dbReference type="Pfam" id="PF00501">
    <property type="entry name" value="AMP-binding"/>
    <property type="match status" value="2"/>
</dbReference>
<evidence type="ECO:0000256" key="3">
    <source>
        <dbReference type="ARBA" id="ARBA00022450"/>
    </source>
</evidence>
<evidence type="ECO:0000259" key="7">
    <source>
        <dbReference type="PROSITE" id="PS50075"/>
    </source>
</evidence>
<dbReference type="PROSITE" id="PS00012">
    <property type="entry name" value="PHOSPHOPANTETHEINE"/>
    <property type="match status" value="1"/>
</dbReference>
<evidence type="ECO:0000256" key="6">
    <source>
        <dbReference type="ARBA" id="ARBA00023098"/>
    </source>
</evidence>
<dbReference type="PROSITE" id="PS50075">
    <property type="entry name" value="CARRIER"/>
    <property type="match status" value="2"/>
</dbReference>
<evidence type="ECO:0000313" key="9">
    <source>
        <dbReference type="Proteomes" id="UP000318478"/>
    </source>
</evidence>
<dbReference type="GO" id="GO:0009239">
    <property type="term" value="P:enterobactin biosynthetic process"/>
    <property type="evidence" value="ECO:0007669"/>
    <property type="project" value="TreeGrafter"/>
</dbReference>
<dbReference type="InterPro" id="IPR025110">
    <property type="entry name" value="AMP-bd_C"/>
</dbReference>
<keyword evidence="6" id="KW-0443">Lipid metabolism</keyword>
<dbReference type="Gene3D" id="2.30.38.10">
    <property type="entry name" value="Luciferase, Domain 3"/>
    <property type="match status" value="1"/>
</dbReference>
<dbReference type="CDD" id="cd12116">
    <property type="entry name" value="A_NRPS_Ta1_like"/>
    <property type="match status" value="1"/>
</dbReference>
<dbReference type="FunFam" id="1.10.1200.10:FF:000016">
    <property type="entry name" value="Non-ribosomal peptide synthase"/>
    <property type="match status" value="1"/>
</dbReference>
<dbReference type="Gene3D" id="3.30.559.10">
    <property type="entry name" value="Chloramphenicol acetyltransferase-like domain"/>
    <property type="match status" value="1"/>
</dbReference>
<keyword evidence="5" id="KW-0276">Fatty acid metabolism</keyword>
<dbReference type="PANTHER" id="PTHR45527">
    <property type="entry name" value="NONRIBOSOMAL PEPTIDE SYNTHETASE"/>
    <property type="match status" value="1"/>
</dbReference>
<evidence type="ECO:0000256" key="4">
    <source>
        <dbReference type="ARBA" id="ARBA00022553"/>
    </source>
</evidence>
<keyword evidence="9" id="KW-1185">Reference proteome</keyword>
<keyword evidence="4" id="KW-0597">Phosphoprotein</keyword>
<dbReference type="InterPro" id="IPR006162">
    <property type="entry name" value="Ppantetheine_attach_site"/>
</dbReference>
<protein>
    <submittedName>
        <fullName evidence="8">Surfactin synthase subunit 1</fullName>
    </submittedName>
</protein>
<dbReference type="SUPFAM" id="SSF52777">
    <property type="entry name" value="CoA-dependent acyltransferases"/>
    <property type="match status" value="2"/>
</dbReference>
<dbReference type="Pfam" id="PF23024">
    <property type="entry name" value="AMP-dom_DIP2-like"/>
    <property type="match status" value="1"/>
</dbReference>
<evidence type="ECO:0000256" key="2">
    <source>
        <dbReference type="ARBA" id="ARBA00006432"/>
    </source>
</evidence>